<keyword evidence="3" id="KW-0804">Transcription</keyword>
<dbReference type="RefSeq" id="WP_345470121.1">
    <property type="nucleotide sequence ID" value="NZ_CP125942.1"/>
</dbReference>
<name>A0AAU6WB74_9MICC</name>
<proteinExistence type="predicted"/>
<keyword evidence="2" id="KW-0238">DNA-binding</keyword>
<dbReference type="GO" id="GO:0003677">
    <property type="term" value="F:DNA binding"/>
    <property type="evidence" value="ECO:0007669"/>
    <property type="project" value="UniProtKB-KW"/>
</dbReference>
<dbReference type="InterPro" id="IPR000835">
    <property type="entry name" value="HTH_MarR-typ"/>
</dbReference>
<keyword evidence="6" id="KW-1185">Reference proteome</keyword>
<dbReference type="PANTHER" id="PTHR42756">
    <property type="entry name" value="TRANSCRIPTIONAL REGULATOR, MARR"/>
    <property type="match status" value="1"/>
</dbReference>
<dbReference type="Pfam" id="PF12802">
    <property type="entry name" value="MarR_2"/>
    <property type="match status" value="1"/>
</dbReference>
<dbReference type="InterPro" id="IPR011991">
    <property type="entry name" value="ArsR-like_HTH"/>
</dbReference>
<evidence type="ECO:0000256" key="2">
    <source>
        <dbReference type="ARBA" id="ARBA00023125"/>
    </source>
</evidence>
<sequence>MSNVNGSALDDIEAAFARLAPAVKGRMAANARSFHPELRGAGFSVLRAVILSAVRHPDQELTVSELGAGCHMDKSVVSRQLKDLKQWGLIQVERSEHDARVYLVSPTEIAMQRFREIKKNAREEYWDLFAEWDPKDVSELASLLLRFSEQVEERFRD</sequence>
<dbReference type="SUPFAM" id="SSF46785">
    <property type="entry name" value="Winged helix' DNA-binding domain"/>
    <property type="match status" value="1"/>
</dbReference>
<keyword evidence="1" id="KW-0805">Transcription regulation</keyword>
<gene>
    <name evidence="5" type="ORF">QMQ05_11325</name>
</gene>
<evidence type="ECO:0000313" key="5">
    <source>
        <dbReference type="EMBL" id="XAO44946.1"/>
    </source>
</evidence>
<reference evidence="5 6" key="1">
    <citation type="submission" date="2023-05" db="EMBL/GenBank/DDBJ databases">
        <title>Glutamicibacter sp. B1, complete genome.</title>
        <authorList>
            <person name="Long Y.H."/>
            <person name="Fang T."/>
            <person name="Li X.Y."/>
        </authorList>
    </citation>
    <scope>NUCLEOTIDE SEQUENCE [LARGE SCALE GENOMIC DNA]</scope>
    <source>
        <strain evidence="5 6">B1</strain>
    </source>
</reference>
<dbReference type="InterPro" id="IPR036388">
    <property type="entry name" value="WH-like_DNA-bd_sf"/>
</dbReference>
<accession>A0AAU6WB74</accession>
<protein>
    <submittedName>
        <fullName evidence="5">MarR family transcriptional regulator</fullName>
    </submittedName>
</protein>
<dbReference type="GO" id="GO:0003700">
    <property type="term" value="F:DNA-binding transcription factor activity"/>
    <property type="evidence" value="ECO:0007669"/>
    <property type="project" value="InterPro"/>
</dbReference>
<dbReference type="CDD" id="cd00090">
    <property type="entry name" value="HTH_ARSR"/>
    <property type="match status" value="1"/>
</dbReference>
<feature type="domain" description="HTH marR-type" evidence="4">
    <location>
        <begin position="9"/>
        <end position="149"/>
    </location>
</feature>
<organism evidence="5 6">
    <name type="scientific">Glutamicibacter ectropisis</name>
    <dbReference type="NCBI Taxonomy" id="3046593"/>
    <lineage>
        <taxon>Bacteria</taxon>
        <taxon>Bacillati</taxon>
        <taxon>Actinomycetota</taxon>
        <taxon>Actinomycetes</taxon>
        <taxon>Micrococcales</taxon>
        <taxon>Micrococcaceae</taxon>
        <taxon>Glutamicibacter</taxon>
    </lineage>
</organism>
<dbReference type="Gene3D" id="1.10.10.10">
    <property type="entry name" value="Winged helix-like DNA-binding domain superfamily/Winged helix DNA-binding domain"/>
    <property type="match status" value="1"/>
</dbReference>
<dbReference type="KEGG" id="gey:QMQ05_11325"/>
<evidence type="ECO:0000313" key="6">
    <source>
        <dbReference type="Proteomes" id="UP001486888"/>
    </source>
</evidence>
<evidence type="ECO:0000259" key="4">
    <source>
        <dbReference type="PROSITE" id="PS50995"/>
    </source>
</evidence>
<dbReference type="InterPro" id="IPR036390">
    <property type="entry name" value="WH_DNA-bd_sf"/>
</dbReference>
<evidence type="ECO:0000256" key="3">
    <source>
        <dbReference type="ARBA" id="ARBA00023163"/>
    </source>
</evidence>
<dbReference type="Proteomes" id="UP001486888">
    <property type="component" value="Chromosome"/>
</dbReference>
<dbReference type="PANTHER" id="PTHR42756:SF1">
    <property type="entry name" value="TRANSCRIPTIONAL REPRESSOR OF EMRAB OPERON"/>
    <property type="match status" value="1"/>
</dbReference>
<dbReference type="AlphaFoldDB" id="A0AAU6WB74"/>
<dbReference type="PROSITE" id="PS50995">
    <property type="entry name" value="HTH_MARR_2"/>
    <property type="match status" value="1"/>
</dbReference>
<dbReference type="SMART" id="SM00347">
    <property type="entry name" value="HTH_MARR"/>
    <property type="match status" value="1"/>
</dbReference>
<dbReference type="EMBL" id="CP125942">
    <property type="protein sequence ID" value="XAO44946.1"/>
    <property type="molecule type" value="Genomic_DNA"/>
</dbReference>
<evidence type="ECO:0000256" key="1">
    <source>
        <dbReference type="ARBA" id="ARBA00023015"/>
    </source>
</evidence>